<sequence length="521" mass="58441">MAQSGSLPRQVAGSAPGLHNRGPSFPIITHPEQLLNLPEAERAAFLEEDAKRAKRNHKIAQLAKDNGLMTPQDKNFITRIQLQQLMTATGNLDERGPEAAIAEDFYYQVFSQIRGAPRQNPQQPANQFAQTYLFQTNNRFGNRRHGRGGDNHMQRMEQQIQRAVEAAKARPKAKQLVVEGSLGKIAFSNSKTPRPLLNIKRPETGDKPKPKTSIADRKDALRNIENVYLTLMQMEDHERTMPPPINEGSNPEAIQAHMEWRSKIEMLHQKLWQATKIMEPINPHAHTQHPFIQILSHAKGKKVIPRLFRHIDEQERITVVTMIVVHLDGLNVVGHAVATPDEPLTPAIREEVELFSQTVMPPLFAHISESPLNIIIGLLGLILDRTNLHVVARTKIGLSLLTILISRAELLKQSAPEIDAGDWDQWTVLYNRLFDTIEPVLPYLFPGSINDTDDMYIWQYLAAMGVGASPEQQQRLVIGVKDRVMETVSVSKALPAEMAGARLGNVNLFMRAIGLDVELLG</sequence>
<keyword evidence="2" id="KW-1185">Reference proteome</keyword>
<comment type="caution">
    <text evidence="1">The sequence shown here is derived from an EMBL/GenBank/DDBJ whole genome shotgun (WGS) entry which is preliminary data.</text>
</comment>
<protein>
    <submittedName>
        <fullName evidence="1">Uncharacterized protein</fullName>
    </submittedName>
</protein>
<proteinExistence type="predicted"/>
<dbReference type="Proteomes" id="UP001153331">
    <property type="component" value="Unassembled WGS sequence"/>
</dbReference>
<gene>
    <name evidence="1" type="ORF">OPT61_g8928</name>
</gene>
<evidence type="ECO:0000313" key="1">
    <source>
        <dbReference type="EMBL" id="KAJ8107352.1"/>
    </source>
</evidence>
<dbReference type="EMBL" id="JAPHNI010000947">
    <property type="protein sequence ID" value="KAJ8107352.1"/>
    <property type="molecule type" value="Genomic_DNA"/>
</dbReference>
<evidence type="ECO:0000313" key="2">
    <source>
        <dbReference type="Proteomes" id="UP001153331"/>
    </source>
</evidence>
<reference evidence="1" key="1">
    <citation type="submission" date="2022-11" db="EMBL/GenBank/DDBJ databases">
        <title>Genome Sequence of Boeremia exigua.</title>
        <authorList>
            <person name="Buettner E."/>
        </authorList>
    </citation>
    <scope>NUCLEOTIDE SEQUENCE</scope>
    <source>
        <strain evidence="1">CU02</strain>
    </source>
</reference>
<name>A0ACC2HWB8_9PLEO</name>
<organism evidence="1 2">
    <name type="scientific">Boeremia exigua</name>
    <dbReference type="NCBI Taxonomy" id="749465"/>
    <lineage>
        <taxon>Eukaryota</taxon>
        <taxon>Fungi</taxon>
        <taxon>Dikarya</taxon>
        <taxon>Ascomycota</taxon>
        <taxon>Pezizomycotina</taxon>
        <taxon>Dothideomycetes</taxon>
        <taxon>Pleosporomycetidae</taxon>
        <taxon>Pleosporales</taxon>
        <taxon>Pleosporineae</taxon>
        <taxon>Didymellaceae</taxon>
        <taxon>Boeremia</taxon>
    </lineage>
</organism>
<accession>A0ACC2HWB8</accession>